<dbReference type="PROSITE" id="PS50893">
    <property type="entry name" value="ABC_TRANSPORTER_2"/>
    <property type="match status" value="2"/>
</dbReference>
<evidence type="ECO:0000256" key="4">
    <source>
        <dbReference type="ARBA" id="ARBA00022475"/>
    </source>
</evidence>
<evidence type="ECO:0000313" key="10">
    <source>
        <dbReference type="Proteomes" id="UP000469430"/>
    </source>
</evidence>
<evidence type="ECO:0000256" key="1">
    <source>
        <dbReference type="ARBA" id="ARBA00004417"/>
    </source>
</evidence>
<dbReference type="PANTHER" id="PTHR43297:SF7">
    <property type="entry name" value="D,D-DIPEPTIDE TRANSPORT ATP-BINDING PROTEIN DDPD-RELATED"/>
    <property type="match status" value="1"/>
</dbReference>
<gene>
    <name evidence="9" type="ORF">GRI97_15030</name>
</gene>
<dbReference type="AlphaFoldDB" id="A0A6I4TWD2"/>
<keyword evidence="7" id="KW-0472">Membrane</keyword>
<dbReference type="GO" id="GO:0005524">
    <property type="term" value="F:ATP binding"/>
    <property type="evidence" value="ECO:0007669"/>
    <property type="project" value="UniProtKB-KW"/>
</dbReference>
<dbReference type="GO" id="GO:0005886">
    <property type="term" value="C:plasma membrane"/>
    <property type="evidence" value="ECO:0007669"/>
    <property type="project" value="UniProtKB-SubCell"/>
</dbReference>
<sequence>MNALTVENLSIRHQDQILLEPVSFTVGAGQCIVVLGESGSGKSLLAQAILGLLPHGLAADGSVILKDQRFDAGDTALRRQRWGRELGLLPQEPWRALNPTMRIGDQVAEVHALVRGRPWAEARSTARAALADMGLADEYRSLPHRLSGGMAQRATLAAARAGGASILIADEPTKGLDIALRSRVVDDLKSVMVAGGTLFVITHDVQVARDLGGEVIVMRGGQLMERGPGDTLLTAPASAYTRELLAADPASWPTAAAPPAHGDMILAATDLAKTYDGKQLFAGLDLSLSRGDRVAFVGASGSGKSTLGDILIGVRKPDRGSVRRGGGLSALAFQKLHQDPGAAFAPSLSLARALNDAVRLHGRKWQDVRQWMRRLGLSESLLPRKPAALSSGELQRFALLRILLVRPALIFADEPTSRLDPINQRRALELLAEVAAEENIALLLVTHDPDVARAIAPLRLHLPLTAQ</sequence>
<dbReference type="InterPro" id="IPR003439">
    <property type="entry name" value="ABC_transporter-like_ATP-bd"/>
</dbReference>
<dbReference type="InterPro" id="IPR025662">
    <property type="entry name" value="Sigma_54_int_dom_ATP-bd_1"/>
</dbReference>
<organism evidence="9 10">
    <name type="scientific">Croceibacterium xixiisoli</name>
    <dbReference type="NCBI Taxonomy" id="1476466"/>
    <lineage>
        <taxon>Bacteria</taxon>
        <taxon>Pseudomonadati</taxon>
        <taxon>Pseudomonadota</taxon>
        <taxon>Alphaproteobacteria</taxon>
        <taxon>Sphingomonadales</taxon>
        <taxon>Erythrobacteraceae</taxon>
        <taxon>Croceibacterium</taxon>
    </lineage>
</organism>
<evidence type="ECO:0000256" key="3">
    <source>
        <dbReference type="ARBA" id="ARBA00022448"/>
    </source>
</evidence>
<dbReference type="GO" id="GO:0016887">
    <property type="term" value="F:ATP hydrolysis activity"/>
    <property type="evidence" value="ECO:0007669"/>
    <property type="project" value="InterPro"/>
</dbReference>
<evidence type="ECO:0000256" key="7">
    <source>
        <dbReference type="ARBA" id="ARBA00023136"/>
    </source>
</evidence>
<dbReference type="PROSITE" id="PS00675">
    <property type="entry name" value="SIGMA54_INTERACT_1"/>
    <property type="match status" value="1"/>
</dbReference>
<keyword evidence="5" id="KW-0547">Nucleotide-binding</keyword>
<keyword evidence="3" id="KW-0813">Transport</keyword>
<dbReference type="InterPro" id="IPR027417">
    <property type="entry name" value="P-loop_NTPase"/>
</dbReference>
<keyword evidence="10" id="KW-1185">Reference proteome</keyword>
<dbReference type="InterPro" id="IPR050388">
    <property type="entry name" value="ABC_Ni/Peptide_Import"/>
</dbReference>
<dbReference type="PANTHER" id="PTHR43297">
    <property type="entry name" value="OLIGOPEPTIDE TRANSPORT ATP-BINDING PROTEIN APPD"/>
    <property type="match status" value="1"/>
</dbReference>
<protein>
    <submittedName>
        <fullName evidence="9">ATP-binding cassette domain-containing protein</fullName>
    </submittedName>
</protein>
<dbReference type="OrthoDB" id="9805029at2"/>
<keyword evidence="6 9" id="KW-0067">ATP-binding</keyword>
<dbReference type="Proteomes" id="UP000469430">
    <property type="component" value="Unassembled WGS sequence"/>
</dbReference>
<accession>A0A6I4TWD2</accession>
<dbReference type="PROSITE" id="PS00211">
    <property type="entry name" value="ABC_TRANSPORTER_1"/>
    <property type="match status" value="1"/>
</dbReference>
<evidence type="ECO:0000256" key="2">
    <source>
        <dbReference type="ARBA" id="ARBA00005417"/>
    </source>
</evidence>
<evidence type="ECO:0000259" key="8">
    <source>
        <dbReference type="PROSITE" id="PS50893"/>
    </source>
</evidence>
<evidence type="ECO:0000256" key="6">
    <source>
        <dbReference type="ARBA" id="ARBA00022840"/>
    </source>
</evidence>
<comment type="similarity">
    <text evidence="2">Belongs to the ABC transporter superfamily.</text>
</comment>
<name>A0A6I4TWD2_9SPHN</name>
<dbReference type="SUPFAM" id="SSF52540">
    <property type="entry name" value="P-loop containing nucleoside triphosphate hydrolases"/>
    <property type="match status" value="2"/>
</dbReference>
<feature type="domain" description="ABC transporter" evidence="8">
    <location>
        <begin position="4"/>
        <end position="245"/>
    </location>
</feature>
<evidence type="ECO:0000256" key="5">
    <source>
        <dbReference type="ARBA" id="ARBA00022741"/>
    </source>
</evidence>
<dbReference type="RefSeq" id="WP_161392019.1">
    <property type="nucleotide sequence ID" value="NZ_JBHSCP010000002.1"/>
</dbReference>
<dbReference type="Gene3D" id="3.40.50.300">
    <property type="entry name" value="P-loop containing nucleotide triphosphate hydrolases"/>
    <property type="match status" value="2"/>
</dbReference>
<dbReference type="InterPro" id="IPR017871">
    <property type="entry name" value="ABC_transporter-like_CS"/>
</dbReference>
<reference evidence="9 10" key="1">
    <citation type="submission" date="2019-12" db="EMBL/GenBank/DDBJ databases">
        <title>Genomic-based taxomic classification of the family Erythrobacteraceae.</title>
        <authorList>
            <person name="Xu L."/>
        </authorList>
    </citation>
    <scope>NUCLEOTIDE SEQUENCE [LARGE SCALE GENOMIC DNA]</scope>
    <source>
        <strain evidence="9 10">S36</strain>
    </source>
</reference>
<dbReference type="Pfam" id="PF00005">
    <property type="entry name" value="ABC_tran"/>
    <property type="match status" value="2"/>
</dbReference>
<feature type="domain" description="ABC transporter" evidence="8">
    <location>
        <begin position="266"/>
        <end position="464"/>
    </location>
</feature>
<comment type="caution">
    <text evidence="9">The sequence shown here is derived from an EMBL/GenBank/DDBJ whole genome shotgun (WGS) entry which is preliminary data.</text>
</comment>
<dbReference type="InterPro" id="IPR003593">
    <property type="entry name" value="AAA+_ATPase"/>
</dbReference>
<keyword evidence="4" id="KW-1003">Cell membrane</keyword>
<dbReference type="EMBL" id="WTYJ01000003">
    <property type="protein sequence ID" value="MXP00305.1"/>
    <property type="molecule type" value="Genomic_DNA"/>
</dbReference>
<proteinExistence type="inferred from homology"/>
<comment type="subcellular location">
    <subcellularLocation>
        <location evidence="1">Cell inner membrane</location>
        <topology evidence="1">Peripheral membrane protein</topology>
    </subcellularLocation>
</comment>
<dbReference type="SMART" id="SM00382">
    <property type="entry name" value="AAA"/>
    <property type="match status" value="2"/>
</dbReference>
<evidence type="ECO:0000313" key="9">
    <source>
        <dbReference type="EMBL" id="MXP00305.1"/>
    </source>
</evidence>